<sequence length="95" mass="10885">MIDNTRRPPSVTAKLAQEYASDNWTSLPADLRSSELFSKWQNARTFNKVIVESYSQVAIDILNGKTDFQVKLLPCSYSRERSDIPTHPQIRELIS</sequence>
<proteinExistence type="predicted"/>
<organism evidence="1 2">
    <name type="scientific">Cinchona calisaya</name>
    <dbReference type="NCBI Taxonomy" id="153742"/>
    <lineage>
        <taxon>Eukaryota</taxon>
        <taxon>Viridiplantae</taxon>
        <taxon>Streptophyta</taxon>
        <taxon>Embryophyta</taxon>
        <taxon>Tracheophyta</taxon>
        <taxon>Spermatophyta</taxon>
        <taxon>Magnoliopsida</taxon>
        <taxon>eudicotyledons</taxon>
        <taxon>Gunneridae</taxon>
        <taxon>Pentapetalae</taxon>
        <taxon>asterids</taxon>
        <taxon>lamiids</taxon>
        <taxon>Gentianales</taxon>
        <taxon>Rubiaceae</taxon>
        <taxon>Cinchonoideae</taxon>
        <taxon>Cinchoneae</taxon>
        <taxon>Cinchona</taxon>
    </lineage>
</organism>
<gene>
    <name evidence="1" type="ORF">ACH5RR_036004</name>
</gene>
<name>A0ABD2Y5W1_9GENT</name>
<evidence type="ECO:0000313" key="2">
    <source>
        <dbReference type="Proteomes" id="UP001630127"/>
    </source>
</evidence>
<evidence type="ECO:0000313" key="1">
    <source>
        <dbReference type="EMBL" id="KAL3501555.1"/>
    </source>
</evidence>
<dbReference type="AlphaFoldDB" id="A0ABD2Y5W1"/>
<comment type="caution">
    <text evidence="1">The sequence shown here is derived from an EMBL/GenBank/DDBJ whole genome shotgun (WGS) entry which is preliminary data.</text>
</comment>
<dbReference type="Proteomes" id="UP001630127">
    <property type="component" value="Unassembled WGS sequence"/>
</dbReference>
<reference evidence="1 2" key="1">
    <citation type="submission" date="2024-11" db="EMBL/GenBank/DDBJ databases">
        <title>A near-complete genome assembly of Cinchona calisaya.</title>
        <authorList>
            <person name="Lian D.C."/>
            <person name="Zhao X.W."/>
            <person name="Wei L."/>
        </authorList>
    </citation>
    <scope>NUCLEOTIDE SEQUENCE [LARGE SCALE GENOMIC DNA]</scope>
    <source>
        <tissue evidence="1">Nenye</tissue>
    </source>
</reference>
<evidence type="ECO:0008006" key="3">
    <source>
        <dbReference type="Google" id="ProtNLM"/>
    </source>
</evidence>
<dbReference type="EMBL" id="JBJUIK010000015">
    <property type="protein sequence ID" value="KAL3501555.1"/>
    <property type="molecule type" value="Genomic_DNA"/>
</dbReference>
<accession>A0ABD2Y5W1</accession>
<keyword evidence="2" id="KW-1185">Reference proteome</keyword>
<protein>
    <recommendedName>
        <fullName evidence="3">RNase H type-1 domain-containing protein</fullName>
    </recommendedName>
</protein>